<gene>
    <name evidence="2" type="ORF">AVDCRST_MAG57-292</name>
</gene>
<name>A0A6J4H6J2_9ACTN</name>
<feature type="compositionally biased region" description="Basic residues" evidence="1">
    <location>
        <begin position="124"/>
        <end position="155"/>
    </location>
</feature>
<keyword evidence="2" id="KW-0645">Protease</keyword>
<feature type="compositionally biased region" description="Basic residues" evidence="1">
    <location>
        <begin position="310"/>
        <end position="321"/>
    </location>
</feature>
<reference evidence="2" key="1">
    <citation type="submission" date="2020-02" db="EMBL/GenBank/DDBJ databases">
        <authorList>
            <person name="Meier V. D."/>
        </authorList>
    </citation>
    <scope>NUCLEOTIDE SEQUENCE</scope>
    <source>
        <strain evidence="2">AVDCRST_MAG57</strain>
    </source>
</reference>
<dbReference type="EMBL" id="CADCTI010000028">
    <property type="protein sequence ID" value="CAA9215344.1"/>
    <property type="molecule type" value="Genomic_DNA"/>
</dbReference>
<feature type="compositionally biased region" description="Basic and acidic residues" evidence="1">
    <location>
        <begin position="322"/>
        <end position="340"/>
    </location>
</feature>
<feature type="region of interest" description="Disordered" evidence="1">
    <location>
        <begin position="310"/>
        <end position="388"/>
    </location>
</feature>
<protein>
    <submittedName>
        <fullName evidence="2">Alkaline serine exoprotease A</fullName>
        <ecNumber evidence="2">3.4.21.-</ecNumber>
    </submittedName>
</protein>
<dbReference type="EC" id="3.4.21.-" evidence="2"/>
<proteinExistence type="predicted"/>
<sequence length="388" mass="45017">AHSFDPRQHRRGRRDRRRCRCNRRHCRGRTRRQSGAGHLHRDARAGQRSRAGGGSRGPDGRTDRPPLHRSARRLRDHAAHVRCCPPVRASRSHRRRAGRARQPRRDAERGALGTGPAGPARAAAQRHLRLHRHRIRRHRLRDRHRHPAGPQRLRRPRGDRIRRNRWRHRRRLQRPRHPRRRNRRGLHLRRGQGSLPGRRPGAGLRGLRHERGRHRRHRLGDGAPPARAAGGGEHEPRRRGQHGGRQRRVAVDLRRRHLRGGRRQRQRRRNSAERLLLLPGAGDRGAHRGGQRPLRPSRVVQQLRLLRGPVRARRGHHQRLVHRGDRDQHHQRHVDGDAARGRRGRALPPGQPCSEPGDGLLGDQDGDHQGPHRHLPHGEQRPAVQHLL</sequence>
<feature type="compositionally biased region" description="Basic and acidic residues" evidence="1">
    <location>
        <begin position="365"/>
        <end position="380"/>
    </location>
</feature>
<organism evidence="2">
    <name type="scientific">uncultured Blastococcus sp</name>
    <dbReference type="NCBI Taxonomy" id="217144"/>
    <lineage>
        <taxon>Bacteria</taxon>
        <taxon>Bacillati</taxon>
        <taxon>Actinomycetota</taxon>
        <taxon>Actinomycetes</taxon>
        <taxon>Geodermatophilales</taxon>
        <taxon>Geodermatophilaceae</taxon>
        <taxon>Blastococcus</taxon>
        <taxon>environmental samples</taxon>
    </lineage>
</organism>
<dbReference type="AlphaFoldDB" id="A0A6J4H6J2"/>
<keyword evidence="2" id="KW-0378">Hydrolase</keyword>
<feature type="compositionally biased region" description="Basic residues" evidence="1">
    <location>
        <begin position="206"/>
        <end position="218"/>
    </location>
</feature>
<feature type="compositionally biased region" description="Basic residues" evidence="1">
    <location>
        <begin position="239"/>
        <end position="269"/>
    </location>
</feature>
<feature type="non-terminal residue" evidence="2">
    <location>
        <position position="388"/>
    </location>
</feature>
<evidence type="ECO:0000256" key="1">
    <source>
        <dbReference type="SAM" id="MobiDB-lite"/>
    </source>
</evidence>
<accession>A0A6J4H6J2</accession>
<feature type="non-terminal residue" evidence="2">
    <location>
        <position position="1"/>
    </location>
</feature>
<evidence type="ECO:0000313" key="2">
    <source>
        <dbReference type="EMBL" id="CAA9215344.1"/>
    </source>
</evidence>
<feature type="compositionally biased region" description="Basic residues" evidence="1">
    <location>
        <begin position="90"/>
        <end position="102"/>
    </location>
</feature>
<feature type="compositionally biased region" description="Low complexity" evidence="1">
    <location>
        <begin position="191"/>
        <end position="202"/>
    </location>
</feature>
<feature type="compositionally biased region" description="Basic residues" evidence="1">
    <location>
        <begin position="162"/>
        <end position="190"/>
    </location>
</feature>
<dbReference type="GO" id="GO:0008233">
    <property type="term" value="F:peptidase activity"/>
    <property type="evidence" value="ECO:0007669"/>
    <property type="project" value="UniProtKB-KW"/>
</dbReference>
<dbReference type="GO" id="GO:0006508">
    <property type="term" value="P:proteolysis"/>
    <property type="evidence" value="ECO:0007669"/>
    <property type="project" value="UniProtKB-KW"/>
</dbReference>
<feature type="region of interest" description="Disordered" evidence="1">
    <location>
        <begin position="27"/>
        <end position="297"/>
    </location>
</feature>